<reference evidence="3 4" key="1">
    <citation type="submission" date="2016-10" db="EMBL/GenBank/DDBJ databases">
        <authorList>
            <person name="de Groot N.N."/>
        </authorList>
    </citation>
    <scope>NUCLEOTIDE SEQUENCE [LARGE SCALE GENOMIC DNA]</scope>
    <source>
        <strain evidence="3 4">DSM 6793</strain>
    </source>
</reference>
<dbReference type="Proteomes" id="UP000199514">
    <property type="component" value="Unassembled WGS sequence"/>
</dbReference>
<gene>
    <name evidence="3" type="ORF">SAMN05421780_101696</name>
</gene>
<dbReference type="EMBL" id="FOLE01000001">
    <property type="protein sequence ID" value="SFB83630.1"/>
    <property type="molecule type" value="Genomic_DNA"/>
</dbReference>
<evidence type="ECO:0000313" key="4">
    <source>
        <dbReference type="Proteomes" id="UP000199514"/>
    </source>
</evidence>
<dbReference type="InterPro" id="IPR036465">
    <property type="entry name" value="vWFA_dom_sf"/>
</dbReference>
<dbReference type="SMART" id="SM00327">
    <property type="entry name" value="VWA"/>
    <property type="match status" value="1"/>
</dbReference>
<evidence type="ECO:0000313" key="3">
    <source>
        <dbReference type="EMBL" id="SFB83630.1"/>
    </source>
</evidence>
<keyword evidence="1" id="KW-0732">Signal</keyword>
<protein>
    <submittedName>
        <fullName evidence="3">Ca-activated chloride channel family protein</fullName>
    </submittedName>
</protein>
<organism evidence="3 4">
    <name type="scientific">Flexibacter flexilis DSM 6793</name>
    <dbReference type="NCBI Taxonomy" id="927664"/>
    <lineage>
        <taxon>Bacteria</taxon>
        <taxon>Pseudomonadati</taxon>
        <taxon>Bacteroidota</taxon>
        <taxon>Cytophagia</taxon>
        <taxon>Cytophagales</taxon>
        <taxon>Flexibacteraceae</taxon>
        <taxon>Flexibacter</taxon>
    </lineage>
</organism>
<dbReference type="RefSeq" id="WP_091507338.1">
    <property type="nucleotide sequence ID" value="NZ_FOLE01000001.1"/>
</dbReference>
<proteinExistence type="predicted"/>
<accession>A0A1I1EF71</accession>
<evidence type="ECO:0000256" key="1">
    <source>
        <dbReference type="SAM" id="SignalP"/>
    </source>
</evidence>
<feature type="domain" description="VWFA" evidence="2">
    <location>
        <begin position="45"/>
        <end position="270"/>
    </location>
</feature>
<sequence length="471" mass="51455">MLRRIAILLCLLLTLMSSNAIAQVRKKPAPKPVAAAAPTGPKKTRILFLLDCSGSMLANMDGDSRMNVAKRLLSELIDSLSTKPNLEIALRAYGHQSDRTEADCYDSKLEVGFWPKNTTAIKNRLKTLQAKGNTPISYSLEQSARDFPKDPNAENLVILITDGLESCNRDPCAVAAALRSKNINLKPFIIGVGSDADFKTAYSCVGQYFDAKSAQGFKSVLRKIVRQTLNKTTVTVSLLNHVNLPKETNLNMSFYNAQNGEVIYDIVHYLDGRGLPDTLSIDPAITYNLVINSIPAVEKKNVVINAGMHNNISVKVPQGNLMVTHPLSSGYGKTLPVMIRQGKNLLNVQAINTPQPYLMGTYDVEVLTLPRTVMKNVNIQGGKNTTIDIPGPGLVNITDNVAGYGGIYEVREDGQEVLIYNLSRGSRVSLSIQPGEYKVVYRSAKAINSKFTAVKYFTVEATGSVVDVTLF</sequence>
<feature type="signal peptide" evidence="1">
    <location>
        <begin position="1"/>
        <end position="22"/>
    </location>
</feature>
<dbReference type="AlphaFoldDB" id="A0A1I1EF71"/>
<dbReference type="STRING" id="927664.SAMN05421780_101696"/>
<dbReference type="SUPFAM" id="SSF53300">
    <property type="entry name" value="vWA-like"/>
    <property type="match status" value="1"/>
</dbReference>
<name>A0A1I1EF71_9BACT</name>
<feature type="chain" id="PRO_5011537716" evidence="1">
    <location>
        <begin position="23"/>
        <end position="471"/>
    </location>
</feature>
<dbReference type="PROSITE" id="PS50234">
    <property type="entry name" value="VWFA"/>
    <property type="match status" value="1"/>
</dbReference>
<keyword evidence="4" id="KW-1185">Reference proteome</keyword>
<dbReference type="Gene3D" id="3.40.50.410">
    <property type="entry name" value="von Willebrand factor, type A domain"/>
    <property type="match status" value="2"/>
</dbReference>
<dbReference type="OrthoDB" id="5348860at2"/>
<dbReference type="InterPro" id="IPR002035">
    <property type="entry name" value="VWF_A"/>
</dbReference>
<dbReference type="Pfam" id="PF00092">
    <property type="entry name" value="VWA"/>
    <property type="match status" value="1"/>
</dbReference>
<evidence type="ECO:0000259" key="2">
    <source>
        <dbReference type="PROSITE" id="PS50234"/>
    </source>
</evidence>